<dbReference type="RefSeq" id="WP_283712317.1">
    <property type="nucleotide sequence ID" value="NZ_JASJEW010000001.1"/>
</dbReference>
<protein>
    <submittedName>
        <fullName evidence="1">Uncharacterized protein</fullName>
    </submittedName>
</protein>
<evidence type="ECO:0000313" key="2">
    <source>
        <dbReference type="Proteomes" id="UP001431693"/>
    </source>
</evidence>
<reference evidence="1" key="1">
    <citation type="submission" date="2023-05" db="EMBL/GenBank/DDBJ databases">
        <title>[olsenella] sp. nov., isolated from a pig farm feces dump.</title>
        <authorList>
            <person name="Chang Y.-H."/>
        </authorList>
    </citation>
    <scope>NUCLEOTIDE SEQUENCE</scope>
    <source>
        <strain evidence="1">YH-ols2217</strain>
    </source>
</reference>
<accession>A0ABT6ZI00</accession>
<dbReference type="EMBL" id="JASJEX010000001">
    <property type="protein sequence ID" value="MDJ1128676.1"/>
    <property type="molecule type" value="Genomic_DNA"/>
</dbReference>
<gene>
    <name evidence="1" type="ORF">QJ043_01055</name>
</gene>
<name>A0ABT6ZI00_9ACTN</name>
<sequence>MSEELKVLSMVWGDGQPFHAQRREARQARASRIQAFLRLAFGRLA</sequence>
<comment type="caution">
    <text evidence="1">The sequence shown here is derived from an EMBL/GenBank/DDBJ whole genome shotgun (WGS) entry which is preliminary data.</text>
</comment>
<organism evidence="1 2">
    <name type="scientific">Kribbibacterium absianum</name>
    <dbReference type="NCBI Taxonomy" id="3044210"/>
    <lineage>
        <taxon>Bacteria</taxon>
        <taxon>Bacillati</taxon>
        <taxon>Actinomycetota</taxon>
        <taxon>Coriobacteriia</taxon>
        <taxon>Coriobacteriales</taxon>
        <taxon>Kribbibacteriaceae</taxon>
        <taxon>Kribbibacterium</taxon>
    </lineage>
</organism>
<evidence type="ECO:0000313" key="1">
    <source>
        <dbReference type="EMBL" id="MDJ1128676.1"/>
    </source>
</evidence>
<keyword evidence="2" id="KW-1185">Reference proteome</keyword>
<dbReference type="Proteomes" id="UP001431693">
    <property type="component" value="Unassembled WGS sequence"/>
</dbReference>
<proteinExistence type="predicted"/>